<proteinExistence type="predicted"/>
<name>A0A2P2N4B1_RHIMU</name>
<evidence type="ECO:0000313" key="1">
    <source>
        <dbReference type="EMBL" id="MBX37288.1"/>
    </source>
</evidence>
<accession>A0A2P2N4B1</accession>
<dbReference type="AlphaFoldDB" id="A0A2P2N4B1"/>
<dbReference type="EMBL" id="GGEC01056804">
    <property type="protein sequence ID" value="MBX37288.1"/>
    <property type="molecule type" value="Transcribed_RNA"/>
</dbReference>
<sequence length="32" mass="3474">MPRIGAYLKVNSQLANLQMGLGRMPGGVKLFL</sequence>
<reference evidence="1" key="1">
    <citation type="submission" date="2018-02" db="EMBL/GenBank/DDBJ databases">
        <title>Rhizophora mucronata_Transcriptome.</title>
        <authorList>
            <person name="Meera S.P."/>
            <person name="Sreeshan A."/>
            <person name="Augustine A."/>
        </authorList>
    </citation>
    <scope>NUCLEOTIDE SEQUENCE</scope>
    <source>
        <tissue evidence="1">Leaf</tissue>
    </source>
</reference>
<organism evidence="1">
    <name type="scientific">Rhizophora mucronata</name>
    <name type="common">Asiatic mangrove</name>
    <dbReference type="NCBI Taxonomy" id="61149"/>
    <lineage>
        <taxon>Eukaryota</taxon>
        <taxon>Viridiplantae</taxon>
        <taxon>Streptophyta</taxon>
        <taxon>Embryophyta</taxon>
        <taxon>Tracheophyta</taxon>
        <taxon>Spermatophyta</taxon>
        <taxon>Magnoliopsida</taxon>
        <taxon>eudicotyledons</taxon>
        <taxon>Gunneridae</taxon>
        <taxon>Pentapetalae</taxon>
        <taxon>rosids</taxon>
        <taxon>fabids</taxon>
        <taxon>Malpighiales</taxon>
        <taxon>Rhizophoraceae</taxon>
        <taxon>Rhizophora</taxon>
    </lineage>
</organism>
<protein>
    <submittedName>
        <fullName evidence="1">Uncharacterized protein</fullName>
    </submittedName>
</protein>